<dbReference type="GO" id="GO:0042578">
    <property type="term" value="F:phosphoric ester hydrolase activity"/>
    <property type="evidence" value="ECO:0007669"/>
    <property type="project" value="TreeGrafter"/>
</dbReference>
<proteinExistence type="predicted"/>
<name>A0A926HWV6_9FIRM</name>
<dbReference type="PANTHER" id="PTHR36928:SF1">
    <property type="entry name" value="PHOSPHATASE YCDX-RELATED"/>
    <property type="match status" value="1"/>
</dbReference>
<keyword evidence="3" id="KW-1185">Reference proteome</keyword>
<dbReference type="RefSeq" id="WP_249310496.1">
    <property type="nucleotide sequence ID" value="NZ_JACRSU010000001.1"/>
</dbReference>
<dbReference type="InterPro" id="IPR016195">
    <property type="entry name" value="Pol/histidinol_Pase-like"/>
</dbReference>
<dbReference type="EMBL" id="JACRSU010000001">
    <property type="protein sequence ID" value="MBC8539404.1"/>
    <property type="molecule type" value="Genomic_DNA"/>
</dbReference>
<dbReference type="SUPFAM" id="SSF89550">
    <property type="entry name" value="PHP domain-like"/>
    <property type="match status" value="1"/>
</dbReference>
<dbReference type="Proteomes" id="UP000611762">
    <property type="component" value="Unassembled WGS sequence"/>
</dbReference>
<evidence type="ECO:0000259" key="1">
    <source>
        <dbReference type="Pfam" id="PF02811"/>
    </source>
</evidence>
<dbReference type="GO" id="GO:0005829">
    <property type="term" value="C:cytosol"/>
    <property type="evidence" value="ECO:0007669"/>
    <property type="project" value="TreeGrafter"/>
</dbReference>
<gene>
    <name evidence="2" type="ORF">H8698_00220</name>
</gene>
<organism evidence="2 3">
    <name type="scientific">Congzhengia minquanensis</name>
    <dbReference type="NCBI Taxonomy" id="2763657"/>
    <lineage>
        <taxon>Bacteria</taxon>
        <taxon>Bacillati</taxon>
        <taxon>Bacillota</taxon>
        <taxon>Clostridia</taxon>
        <taxon>Eubacteriales</taxon>
        <taxon>Oscillospiraceae</taxon>
        <taxon>Congzhengia</taxon>
    </lineage>
</organism>
<dbReference type="PANTHER" id="PTHR36928">
    <property type="entry name" value="PHOSPHATASE YCDX-RELATED"/>
    <property type="match status" value="1"/>
</dbReference>
<accession>A0A926HWV6</accession>
<dbReference type="Pfam" id="PF02811">
    <property type="entry name" value="PHP"/>
    <property type="match status" value="1"/>
</dbReference>
<dbReference type="InterPro" id="IPR050243">
    <property type="entry name" value="PHP_phosphatase"/>
</dbReference>
<feature type="domain" description="PHP" evidence="1">
    <location>
        <begin position="6"/>
        <end position="195"/>
    </location>
</feature>
<evidence type="ECO:0000313" key="2">
    <source>
        <dbReference type="EMBL" id="MBC8539404.1"/>
    </source>
</evidence>
<sequence>MFIDHDMHIHTHYSPCADATATAEHYIQKAHELGLKKIGFADHMWDSAVECTIPDYRKLTYEHISQIKEEVKALDAGGIEILFGCETECDKNGTVAVSEEVAEQLDFLIVPQSHTHLTMPKDCYEPHRKHAEFMLERFYNIVESPVSKYVTTIPHPFCAVACPYDNRELVRLITDQEFSDCFRAAKEKNIAVEINAGAFAGKSIGEIRTDPMLHMLSIAKSAGCKFVFGSDSHRSTGHDGFFKNYVIACLLELKPEDIAEFAR</sequence>
<dbReference type="GO" id="GO:0008270">
    <property type="term" value="F:zinc ion binding"/>
    <property type="evidence" value="ECO:0007669"/>
    <property type="project" value="TreeGrafter"/>
</dbReference>
<dbReference type="AlphaFoldDB" id="A0A926HWV6"/>
<comment type="caution">
    <text evidence="2">The sequence shown here is derived from an EMBL/GenBank/DDBJ whole genome shotgun (WGS) entry which is preliminary data.</text>
</comment>
<protein>
    <submittedName>
        <fullName evidence="2">PHP domain-containing protein</fullName>
    </submittedName>
</protein>
<evidence type="ECO:0000313" key="3">
    <source>
        <dbReference type="Proteomes" id="UP000611762"/>
    </source>
</evidence>
<dbReference type="InterPro" id="IPR004013">
    <property type="entry name" value="PHP_dom"/>
</dbReference>
<reference evidence="2" key="1">
    <citation type="submission" date="2020-08" db="EMBL/GenBank/DDBJ databases">
        <title>Genome public.</title>
        <authorList>
            <person name="Liu C."/>
            <person name="Sun Q."/>
        </authorList>
    </citation>
    <scope>NUCLEOTIDE SEQUENCE</scope>
    <source>
        <strain evidence="2">H8</strain>
    </source>
</reference>
<dbReference type="Gene3D" id="3.20.20.140">
    <property type="entry name" value="Metal-dependent hydrolases"/>
    <property type="match status" value="1"/>
</dbReference>